<dbReference type="GO" id="GO:0016020">
    <property type="term" value="C:membrane"/>
    <property type="evidence" value="ECO:0007669"/>
    <property type="project" value="UniProtKB-SubCell"/>
</dbReference>
<evidence type="ECO:0000256" key="2">
    <source>
        <dbReference type="ARBA" id="ARBA00022692"/>
    </source>
</evidence>
<dbReference type="Pfam" id="PF02931">
    <property type="entry name" value="Neur_chan_LBD"/>
    <property type="match status" value="1"/>
</dbReference>
<dbReference type="FunFam" id="1.20.58.390:FF:000023">
    <property type="entry name" value="Nicotinic acetylcholine receptor subunit alpha6"/>
    <property type="match status" value="1"/>
</dbReference>
<dbReference type="InterPro" id="IPR006202">
    <property type="entry name" value="Neur_chan_lig-bd"/>
</dbReference>
<evidence type="ECO:0000256" key="1">
    <source>
        <dbReference type="ARBA" id="ARBA00004141"/>
    </source>
</evidence>
<accession>A0A7M7QUU2</accession>
<dbReference type="Gene3D" id="2.70.170.10">
    <property type="entry name" value="Neurotransmitter-gated ion-channel ligand-binding domain"/>
    <property type="match status" value="1"/>
</dbReference>
<feature type="transmembrane region" description="Helical" evidence="6">
    <location>
        <begin position="235"/>
        <end position="260"/>
    </location>
</feature>
<dbReference type="GO" id="GO:0004888">
    <property type="term" value="F:transmembrane signaling receptor activity"/>
    <property type="evidence" value="ECO:0007669"/>
    <property type="project" value="InterPro"/>
</dbReference>
<dbReference type="AlphaFoldDB" id="A0A7M7QUU2"/>
<evidence type="ECO:0000256" key="4">
    <source>
        <dbReference type="ARBA" id="ARBA00023136"/>
    </source>
</evidence>
<dbReference type="FunFam" id="1.20.58.390:FF:000058">
    <property type="entry name" value="Nicotinic acetylcholine receptor alpha6, isoform D"/>
    <property type="match status" value="1"/>
</dbReference>
<evidence type="ECO:0000313" key="9">
    <source>
        <dbReference type="EnsemblMetazoa" id="XP_032453944"/>
    </source>
</evidence>
<dbReference type="Pfam" id="PF02932">
    <property type="entry name" value="Neur_chan_memb"/>
    <property type="match status" value="1"/>
</dbReference>
<dbReference type="PANTHER" id="PTHR18945">
    <property type="entry name" value="NEUROTRANSMITTER GATED ION CHANNEL"/>
    <property type="match status" value="1"/>
</dbReference>
<evidence type="ECO:0000256" key="6">
    <source>
        <dbReference type="SAM" id="Phobius"/>
    </source>
</evidence>
<dbReference type="GO" id="GO:0005230">
    <property type="term" value="F:extracellular ligand-gated monoatomic ion channel activity"/>
    <property type="evidence" value="ECO:0007669"/>
    <property type="project" value="InterPro"/>
</dbReference>
<feature type="region of interest" description="Disordered" evidence="5">
    <location>
        <begin position="14"/>
        <end position="33"/>
    </location>
</feature>
<evidence type="ECO:0000313" key="10">
    <source>
        <dbReference type="Proteomes" id="UP000002358"/>
    </source>
</evidence>
<dbReference type="InterPro" id="IPR006201">
    <property type="entry name" value="Neur_channel"/>
</dbReference>
<organism evidence="9 10">
    <name type="scientific">Nasonia vitripennis</name>
    <name type="common">Parasitic wasp</name>
    <dbReference type="NCBI Taxonomy" id="7425"/>
    <lineage>
        <taxon>Eukaryota</taxon>
        <taxon>Metazoa</taxon>
        <taxon>Ecdysozoa</taxon>
        <taxon>Arthropoda</taxon>
        <taxon>Hexapoda</taxon>
        <taxon>Insecta</taxon>
        <taxon>Pterygota</taxon>
        <taxon>Neoptera</taxon>
        <taxon>Endopterygota</taxon>
        <taxon>Hymenoptera</taxon>
        <taxon>Apocrita</taxon>
        <taxon>Proctotrupomorpha</taxon>
        <taxon>Chalcidoidea</taxon>
        <taxon>Pteromalidae</taxon>
        <taxon>Pteromalinae</taxon>
        <taxon>Nasonia</taxon>
    </lineage>
</organism>
<dbReference type="CTD" id="34304"/>
<name>A0A7M7QUU2_NASVI</name>
<dbReference type="RefSeq" id="XP_032453944.1">
    <property type="nucleotide sequence ID" value="XM_032598053.1"/>
</dbReference>
<evidence type="ECO:0000259" key="7">
    <source>
        <dbReference type="Pfam" id="PF02931"/>
    </source>
</evidence>
<dbReference type="InterPro" id="IPR036734">
    <property type="entry name" value="Neur_chan_lig-bd_sf"/>
</dbReference>
<sequence>MVCRPHLAACLAAQRRTPRHPRRSLREGTAEQAPVELQYAGEARGERERAAAGEVRHHASADYRRGREESDTDNERLAETGMDRLQPPVERVRVWRCEGSEDHAEQALEAGRAHVQQLDLVLNSEEGGDLSDFIMNGEWYLIGMPGKKNTIVYQCCPEPYVDVTFTIQIRRRTLYYFFNLIVPCVLISSMALLGFTLPPDSGEKLTLGVTILLSLTVFLNLVAESMPTTSDAVPLIGTYFNCIMFMVASSVVLTVLVLNYHHRKPDNYEMPNWTKTVFLQWLPWMLRMDRPGKKITRKTILMSNRMKELELQERSSKSLLANVLDIDDDFRNINSSQSAPSRDYMRQVYGTPLTGRPATVEETSASLPLSGTQRELHTILKELQFITGRMKKSDIESEVISDWKFAAMVVDRFCLIAFTLFTLVATVAVLFSAPHIIVQ</sequence>
<feature type="domain" description="Neurotransmitter-gated ion-channel transmembrane" evidence="8">
    <location>
        <begin position="180"/>
        <end position="428"/>
    </location>
</feature>
<proteinExistence type="predicted"/>
<dbReference type="InterPro" id="IPR036719">
    <property type="entry name" value="Neuro-gated_channel_TM_sf"/>
</dbReference>
<dbReference type="Gene3D" id="1.20.58.390">
    <property type="entry name" value="Neurotransmitter-gated ion-channel transmembrane domain"/>
    <property type="match status" value="2"/>
</dbReference>
<feature type="compositionally biased region" description="Basic and acidic residues" evidence="5">
    <location>
        <begin position="43"/>
        <end position="82"/>
    </location>
</feature>
<protein>
    <recommendedName>
        <fullName evidence="11">Neuronal acetylcholine receptor subunit alpha-7</fullName>
    </recommendedName>
</protein>
<dbReference type="SUPFAM" id="SSF90112">
    <property type="entry name" value="Neurotransmitter-gated ion-channel transmembrane pore"/>
    <property type="match status" value="1"/>
</dbReference>
<keyword evidence="10" id="KW-1185">Reference proteome</keyword>
<dbReference type="SUPFAM" id="SSF63712">
    <property type="entry name" value="Nicotinic receptor ligand binding domain-like"/>
    <property type="match status" value="1"/>
</dbReference>
<reference evidence="9" key="1">
    <citation type="submission" date="2021-01" db="UniProtKB">
        <authorList>
            <consortium name="EnsemblMetazoa"/>
        </authorList>
    </citation>
    <scope>IDENTIFICATION</scope>
</reference>
<dbReference type="GeneID" id="100116683"/>
<dbReference type="CDD" id="cd19051">
    <property type="entry name" value="LGIC_TM_cation"/>
    <property type="match status" value="1"/>
</dbReference>
<comment type="subcellular location">
    <subcellularLocation>
        <location evidence="1">Membrane</location>
        <topology evidence="1">Multi-pass membrane protein</topology>
    </subcellularLocation>
</comment>
<dbReference type="InterPro" id="IPR038050">
    <property type="entry name" value="Neuro_actylchol_rec"/>
</dbReference>
<keyword evidence="4 6" id="KW-0472">Membrane</keyword>
<feature type="transmembrane region" description="Helical" evidence="6">
    <location>
        <begin position="413"/>
        <end position="437"/>
    </location>
</feature>
<dbReference type="EnsemblMetazoa" id="XM_032598053">
    <property type="protein sequence ID" value="XP_032453944"/>
    <property type="gene ID" value="LOC100116683"/>
</dbReference>
<evidence type="ECO:0000256" key="5">
    <source>
        <dbReference type="SAM" id="MobiDB-lite"/>
    </source>
</evidence>
<feature type="region of interest" description="Disordered" evidence="5">
    <location>
        <begin position="42"/>
        <end position="83"/>
    </location>
</feature>
<dbReference type="InterPro" id="IPR006029">
    <property type="entry name" value="Neurotrans-gated_channel_TM"/>
</dbReference>
<evidence type="ECO:0000259" key="8">
    <source>
        <dbReference type="Pfam" id="PF02932"/>
    </source>
</evidence>
<feature type="transmembrane region" description="Helical" evidence="6">
    <location>
        <begin position="174"/>
        <end position="193"/>
    </location>
</feature>
<keyword evidence="2 6" id="KW-0812">Transmembrane</keyword>
<evidence type="ECO:0008006" key="11">
    <source>
        <dbReference type="Google" id="ProtNLM"/>
    </source>
</evidence>
<keyword evidence="3 6" id="KW-1133">Transmembrane helix</keyword>
<evidence type="ECO:0000256" key="3">
    <source>
        <dbReference type="ARBA" id="ARBA00022989"/>
    </source>
</evidence>
<feature type="domain" description="Neurotransmitter-gated ion-channel ligand-binding" evidence="7">
    <location>
        <begin position="117"/>
        <end position="173"/>
    </location>
</feature>
<dbReference type="SMR" id="A0A7M7QUU2"/>
<dbReference type="Proteomes" id="UP000002358">
    <property type="component" value="Chromosome 1"/>
</dbReference>
<dbReference type="FunFam" id="2.70.170.10:FF:000106">
    <property type="entry name" value="Si:ch211-39a7.1"/>
    <property type="match status" value="1"/>
</dbReference>